<evidence type="ECO:0000313" key="3">
    <source>
        <dbReference type="Proteomes" id="UP000717696"/>
    </source>
</evidence>
<evidence type="ECO:0000256" key="1">
    <source>
        <dbReference type="SAM" id="MobiDB-lite"/>
    </source>
</evidence>
<feature type="region of interest" description="Disordered" evidence="1">
    <location>
        <begin position="296"/>
        <end position="327"/>
    </location>
</feature>
<proteinExistence type="predicted"/>
<accession>A0A9P9D4J6</accession>
<feature type="compositionally biased region" description="Polar residues" evidence="1">
    <location>
        <begin position="11"/>
        <end position="25"/>
    </location>
</feature>
<protein>
    <submittedName>
        <fullName evidence="2">Uncharacterized protein</fullName>
    </submittedName>
</protein>
<dbReference type="Proteomes" id="UP000717696">
    <property type="component" value="Unassembled WGS sequence"/>
</dbReference>
<feature type="region of interest" description="Disordered" evidence="1">
    <location>
        <begin position="1"/>
        <end position="25"/>
    </location>
</feature>
<feature type="region of interest" description="Disordered" evidence="1">
    <location>
        <begin position="234"/>
        <end position="260"/>
    </location>
</feature>
<reference evidence="2" key="1">
    <citation type="journal article" date="2021" name="Nat. Commun.">
        <title>Genetic determinants of endophytism in the Arabidopsis root mycobiome.</title>
        <authorList>
            <person name="Mesny F."/>
            <person name="Miyauchi S."/>
            <person name="Thiergart T."/>
            <person name="Pickel B."/>
            <person name="Atanasova L."/>
            <person name="Karlsson M."/>
            <person name="Huettel B."/>
            <person name="Barry K.W."/>
            <person name="Haridas S."/>
            <person name="Chen C."/>
            <person name="Bauer D."/>
            <person name="Andreopoulos W."/>
            <person name="Pangilinan J."/>
            <person name="LaButti K."/>
            <person name="Riley R."/>
            <person name="Lipzen A."/>
            <person name="Clum A."/>
            <person name="Drula E."/>
            <person name="Henrissat B."/>
            <person name="Kohler A."/>
            <person name="Grigoriev I.V."/>
            <person name="Martin F.M."/>
            <person name="Hacquard S."/>
        </authorList>
    </citation>
    <scope>NUCLEOTIDE SEQUENCE</scope>
    <source>
        <strain evidence="2">MPI-CAGE-AT-0021</strain>
    </source>
</reference>
<organism evidence="2 3">
    <name type="scientific">Dactylonectria estremocensis</name>
    <dbReference type="NCBI Taxonomy" id="1079267"/>
    <lineage>
        <taxon>Eukaryota</taxon>
        <taxon>Fungi</taxon>
        <taxon>Dikarya</taxon>
        <taxon>Ascomycota</taxon>
        <taxon>Pezizomycotina</taxon>
        <taxon>Sordariomycetes</taxon>
        <taxon>Hypocreomycetidae</taxon>
        <taxon>Hypocreales</taxon>
        <taxon>Nectriaceae</taxon>
        <taxon>Dactylonectria</taxon>
    </lineage>
</organism>
<dbReference type="OrthoDB" id="4948162at2759"/>
<gene>
    <name evidence="2" type="ORF">B0J13DRAFT_575516</name>
</gene>
<dbReference type="AlphaFoldDB" id="A0A9P9D4J6"/>
<feature type="compositionally biased region" description="Polar residues" evidence="1">
    <location>
        <begin position="234"/>
        <end position="243"/>
    </location>
</feature>
<feature type="compositionally biased region" description="Polar residues" evidence="1">
    <location>
        <begin position="314"/>
        <end position="327"/>
    </location>
</feature>
<keyword evidence="3" id="KW-1185">Reference proteome</keyword>
<dbReference type="EMBL" id="JAGMUU010000050">
    <property type="protein sequence ID" value="KAH7112600.1"/>
    <property type="molecule type" value="Genomic_DNA"/>
</dbReference>
<comment type="caution">
    <text evidence="2">The sequence shown here is derived from an EMBL/GenBank/DDBJ whole genome shotgun (WGS) entry which is preliminary data.</text>
</comment>
<evidence type="ECO:0000313" key="2">
    <source>
        <dbReference type="EMBL" id="KAH7112600.1"/>
    </source>
</evidence>
<name>A0A9P9D4J6_9HYPO</name>
<sequence length="327" mass="37324">MQSGIEIPNTLGINTPIQEDTATPRNMSTFINPSPTGGSNYMAYAPTVDKLKGMEDYDECSIKVTMNLEMFGLDEWIDKDNKKPIEAEKIETWTKGNMNARAYLINCISGDVFKRLGRSGWTTKSTAYETWDYIFKTVSVAVEDALHDLLTAFFGLERGHFTSLDAFLEKLLYMWKHIKSRIEMPEEVFVNVALNGIRKTNEVWYNNWIHDMEKGVKITKADISGFLSRQANTKKQQKNSNFSTTTKKTDNVAAAASKPAAAKSDEKDDLCYKCPATKSGWRRRITECWVDHPEKKAEFYEKRRKRQEQRQQQGNADITTAGTNFMA</sequence>